<keyword evidence="2" id="KW-0540">Nuclease</keyword>
<dbReference type="InterPro" id="IPR008538">
    <property type="entry name" value="Uma2"/>
</dbReference>
<dbReference type="SUPFAM" id="SSF52980">
    <property type="entry name" value="Restriction endonuclease-like"/>
    <property type="match status" value="1"/>
</dbReference>
<evidence type="ECO:0000313" key="3">
    <source>
        <dbReference type="Proteomes" id="UP001268256"/>
    </source>
</evidence>
<dbReference type="EMBL" id="JAVMIP010000008">
    <property type="protein sequence ID" value="MDS3861008.1"/>
    <property type="molecule type" value="Genomic_DNA"/>
</dbReference>
<reference evidence="3" key="1">
    <citation type="submission" date="2023-07" db="EMBL/GenBank/DDBJ databases">
        <authorList>
            <person name="Luz R."/>
            <person name="Cordeiro R."/>
            <person name="Fonseca A."/>
            <person name="Goncalves V."/>
        </authorList>
    </citation>
    <scope>NUCLEOTIDE SEQUENCE [LARGE SCALE GENOMIC DNA]</scope>
    <source>
        <strain evidence="3">BACA0444</strain>
    </source>
</reference>
<evidence type="ECO:0000259" key="1">
    <source>
        <dbReference type="Pfam" id="PF05685"/>
    </source>
</evidence>
<dbReference type="CDD" id="cd06260">
    <property type="entry name" value="DUF820-like"/>
    <property type="match status" value="1"/>
</dbReference>
<name>A0AAE4FSJ6_9CYAN</name>
<gene>
    <name evidence="2" type="ORF">RIF25_09325</name>
</gene>
<dbReference type="InterPro" id="IPR012296">
    <property type="entry name" value="Nuclease_put_TT1808"/>
</dbReference>
<keyword evidence="2" id="KW-0378">Hydrolase</keyword>
<dbReference type="RefSeq" id="WP_322878265.1">
    <property type="nucleotide sequence ID" value="NZ_JAVMIP010000008.1"/>
</dbReference>
<evidence type="ECO:0000313" key="2">
    <source>
        <dbReference type="EMBL" id="MDS3861008.1"/>
    </source>
</evidence>
<proteinExistence type="predicted"/>
<sequence>MISISPLTQRYSPEAYLALEETARERHEYIDGEIRLMPGGTRNHCKLGIWLCVLLTLAIDSQPYEVYNGDMRLWIPQRNAYTYPDLTIVPQPSETQPGRDDVVINPVLIAEVLSKSTQAYDRGEKFAIYKAIPTLQEYLLIDQYQVEVWQFIKQPDGQWQEIILSGLDATLTLTFANVTIQLADLYQKTDLIPEK</sequence>
<organism evidence="2 3">
    <name type="scientific">Pseudocalidococcus azoricus BACA0444</name>
    <dbReference type="NCBI Taxonomy" id="2918990"/>
    <lineage>
        <taxon>Bacteria</taxon>
        <taxon>Bacillati</taxon>
        <taxon>Cyanobacteriota</taxon>
        <taxon>Cyanophyceae</taxon>
        <taxon>Acaryochloridales</taxon>
        <taxon>Thermosynechococcaceae</taxon>
        <taxon>Pseudocalidococcus</taxon>
        <taxon>Pseudocalidococcus azoricus</taxon>
    </lineage>
</organism>
<dbReference type="PANTHER" id="PTHR36558">
    <property type="entry name" value="GLR1098 PROTEIN"/>
    <property type="match status" value="1"/>
</dbReference>
<accession>A0AAE4FSJ6</accession>
<keyword evidence="3" id="KW-1185">Reference proteome</keyword>
<dbReference type="InterPro" id="IPR011335">
    <property type="entry name" value="Restrct_endonuc-II-like"/>
</dbReference>
<dbReference type="PANTHER" id="PTHR36558:SF1">
    <property type="entry name" value="RESTRICTION ENDONUCLEASE DOMAIN-CONTAINING PROTEIN-RELATED"/>
    <property type="match status" value="1"/>
</dbReference>
<dbReference type="Gene3D" id="3.90.1570.10">
    <property type="entry name" value="tt1808, chain A"/>
    <property type="match status" value="1"/>
</dbReference>
<comment type="caution">
    <text evidence="2">The sequence shown here is derived from an EMBL/GenBank/DDBJ whole genome shotgun (WGS) entry which is preliminary data.</text>
</comment>
<dbReference type="Proteomes" id="UP001268256">
    <property type="component" value="Unassembled WGS sequence"/>
</dbReference>
<feature type="domain" description="Putative restriction endonuclease" evidence="1">
    <location>
        <begin position="14"/>
        <end position="180"/>
    </location>
</feature>
<dbReference type="AlphaFoldDB" id="A0AAE4FSJ6"/>
<keyword evidence="2" id="KW-0255">Endonuclease</keyword>
<dbReference type="Pfam" id="PF05685">
    <property type="entry name" value="Uma2"/>
    <property type="match status" value="1"/>
</dbReference>
<dbReference type="GO" id="GO:0004519">
    <property type="term" value="F:endonuclease activity"/>
    <property type="evidence" value="ECO:0007669"/>
    <property type="project" value="UniProtKB-KW"/>
</dbReference>
<protein>
    <submittedName>
        <fullName evidence="2">Uma2 family endonuclease</fullName>
    </submittedName>
</protein>